<dbReference type="KEGG" id="svp:Pan189_32910"/>
<dbReference type="EMBL" id="CP036268">
    <property type="protein sequence ID" value="QDT38892.1"/>
    <property type="molecule type" value="Genomic_DNA"/>
</dbReference>
<evidence type="ECO:0000259" key="1">
    <source>
        <dbReference type="Pfam" id="PF07596"/>
    </source>
</evidence>
<evidence type="ECO:0000313" key="3">
    <source>
        <dbReference type="Proteomes" id="UP000317318"/>
    </source>
</evidence>
<evidence type="ECO:0000313" key="2">
    <source>
        <dbReference type="EMBL" id="QDT38892.1"/>
    </source>
</evidence>
<sequence length="268" mass="29245">MRRVGFTLVELLVVIAIIAILVALVTPAVFAARESARAAQCKNNMRQFGIAFHTVAQDDSAGRFIRGGNWYSAMIELGLIDINDDPDIGLGAMLCPTSEDQTWPNVITNWFVDNTSLEAVDSTYSAPFPTIGVMREKTLEQSQVGSNIIPFLSDKYFENGLTTPWGEPDVNGATTQEVTSSMTAYLVDPVETEYQTFGPGGFIHGAFNKSMNILMADGSVISLSAKECITIEFDNDGIQLDFEGPHTRLYQAASLPQTIVIKQGFESI</sequence>
<dbReference type="Proteomes" id="UP000317318">
    <property type="component" value="Chromosome"/>
</dbReference>
<dbReference type="PANTHER" id="PTHR30093:SF2">
    <property type="entry name" value="TYPE II SECRETION SYSTEM PROTEIN H"/>
    <property type="match status" value="1"/>
</dbReference>
<dbReference type="AlphaFoldDB" id="A0A517R4V3"/>
<dbReference type="InterPro" id="IPR011453">
    <property type="entry name" value="DUF1559"/>
</dbReference>
<dbReference type="InterPro" id="IPR045584">
    <property type="entry name" value="Pilin-like"/>
</dbReference>
<dbReference type="InterPro" id="IPR012902">
    <property type="entry name" value="N_methyl_site"/>
</dbReference>
<dbReference type="Pfam" id="PF07963">
    <property type="entry name" value="N_methyl"/>
    <property type="match status" value="1"/>
</dbReference>
<reference evidence="2 3" key="1">
    <citation type="submission" date="2019-02" db="EMBL/GenBank/DDBJ databases">
        <title>Deep-cultivation of Planctomycetes and their phenomic and genomic characterization uncovers novel biology.</title>
        <authorList>
            <person name="Wiegand S."/>
            <person name="Jogler M."/>
            <person name="Boedeker C."/>
            <person name="Pinto D."/>
            <person name="Vollmers J."/>
            <person name="Rivas-Marin E."/>
            <person name="Kohn T."/>
            <person name="Peeters S.H."/>
            <person name="Heuer A."/>
            <person name="Rast P."/>
            <person name="Oberbeckmann S."/>
            <person name="Bunk B."/>
            <person name="Jeske O."/>
            <person name="Meyerdierks A."/>
            <person name="Storesund J.E."/>
            <person name="Kallscheuer N."/>
            <person name="Luecker S."/>
            <person name="Lage O.M."/>
            <person name="Pohl T."/>
            <person name="Merkel B.J."/>
            <person name="Hornburger P."/>
            <person name="Mueller R.-W."/>
            <person name="Bruemmer F."/>
            <person name="Labrenz M."/>
            <person name="Spormann A.M."/>
            <person name="Op den Camp H."/>
            <person name="Overmann J."/>
            <person name="Amann R."/>
            <person name="Jetten M.S.M."/>
            <person name="Mascher T."/>
            <person name="Medema M.H."/>
            <person name="Devos D.P."/>
            <person name="Kaster A.-K."/>
            <person name="Ovreas L."/>
            <person name="Rohde M."/>
            <person name="Galperin M.Y."/>
            <person name="Jogler C."/>
        </authorList>
    </citation>
    <scope>NUCLEOTIDE SEQUENCE [LARGE SCALE GENOMIC DNA]</scope>
    <source>
        <strain evidence="2 3">Pan189</strain>
    </source>
</reference>
<gene>
    <name evidence="2" type="ORF">Pan189_32910</name>
</gene>
<dbReference type="PANTHER" id="PTHR30093">
    <property type="entry name" value="GENERAL SECRETION PATHWAY PROTEIN G"/>
    <property type="match status" value="1"/>
</dbReference>
<protein>
    <recommendedName>
        <fullName evidence="1">DUF1559 domain-containing protein</fullName>
    </recommendedName>
</protein>
<dbReference type="Gene3D" id="3.30.700.10">
    <property type="entry name" value="Glycoprotein, Type 4 Pilin"/>
    <property type="match status" value="1"/>
</dbReference>
<dbReference type="NCBIfam" id="TIGR02532">
    <property type="entry name" value="IV_pilin_GFxxxE"/>
    <property type="match status" value="1"/>
</dbReference>
<organism evidence="2 3">
    <name type="scientific">Stratiformator vulcanicus</name>
    <dbReference type="NCBI Taxonomy" id="2527980"/>
    <lineage>
        <taxon>Bacteria</taxon>
        <taxon>Pseudomonadati</taxon>
        <taxon>Planctomycetota</taxon>
        <taxon>Planctomycetia</taxon>
        <taxon>Planctomycetales</taxon>
        <taxon>Planctomycetaceae</taxon>
        <taxon>Stratiformator</taxon>
    </lineage>
</organism>
<proteinExistence type="predicted"/>
<dbReference type="RefSeq" id="WP_145364951.1">
    <property type="nucleotide sequence ID" value="NZ_CP036268.1"/>
</dbReference>
<dbReference type="SUPFAM" id="SSF54523">
    <property type="entry name" value="Pili subunits"/>
    <property type="match status" value="1"/>
</dbReference>
<name>A0A517R4V3_9PLAN</name>
<dbReference type="Pfam" id="PF07596">
    <property type="entry name" value="SBP_bac_10"/>
    <property type="match status" value="1"/>
</dbReference>
<accession>A0A517R4V3</accession>
<keyword evidence="3" id="KW-1185">Reference proteome</keyword>
<feature type="domain" description="DUF1559" evidence="1">
    <location>
        <begin position="31"/>
        <end position="53"/>
    </location>
</feature>